<dbReference type="SUPFAM" id="SSF101960">
    <property type="entry name" value="Stabilizer of iron transporter SufD"/>
    <property type="match status" value="1"/>
</dbReference>
<dbReference type="InterPro" id="IPR000825">
    <property type="entry name" value="SUF_FeS_clus_asmbl_SufBD_core"/>
</dbReference>
<gene>
    <name evidence="2" type="ORF">LKD75_05475</name>
</gene>
<keyword evidence="3" id="KW-1185">Reference proteome</keyword>
<evidence type="ECO:0000313" key="3">
    <source>
        <dbReference type="Proteomes" id="UP001197795"/>
    </source>
</evidence>
<dbReference type="PANTHER" id="PTHR43575:SF1">
    <property type="entry name" value="PROTEIN ABCI7, CHLOROPLASTIC"/>
    <property type="match status" value="1"/>
</dbReference>
<reference evidence="2 3" key="1">
    <citation type="submission" date="2021-10" db="EMBL/GenBank/DDBJ databases">
        <title>Anaerobic single-cell dispensing facilitates the cultivation of human gut bacteria.</title>
        <authorList>
            <person name="Afrizal A."/>
        </authorList>
    </citation>
    <scope>NUCLEOTIDE SEQUENCE [LARGE SCALE GENOMIC DNA]</scope>
    <source>
        <strain evidence="2 3">CLA-AA-H273</strain>
    </source>
</reference>
<dbReference type="InterPro" id="IPR055346">
    <property type="entry name" value="Fe-S_cluster_assembly_SufBD"/>
</dbReference>
<dbReference type="Pfam" id="PF01458">
    <property type="entry name" value="SUFBD_core"/>
    <property type="match status" value="1"/>
</dbReference>
<accession>A0AAE2ZZD8</accession>
<dbReference type="InterPro" id="IPR037284">
    <property type="entry name" value="SUF_FeS_clus_asmbl_SufBD_sf"/>
</dbReference>
<dbReference type="AlphaFoldDB" id="A0AAE2ZZD8"/>
<name>A0AAE2ZZD8_9FIRM</name>
<organism evidence="2 3">
    <name type="scientific">Waltera acetigignens</name>
    <dbReference type="NCBI Taxonomy" id="2981769"/>
    <lineage>
        <taxon>Bacteria</taxon>
        <taxon>Bacillati</taxon>
        <taxon>Bacillota</taxon>
        <taxon>Clostridia</taxon>
        <taxon>Lachnospirales</taxon>
        <taxon>Lachnospiraceae</taxon>
        <taxon>Waltera</taxon>
    </lineage>
</organism>
<dbReference type="EMBL" id="JAJEPV010000010">
    <property type="protein sequence ID" value="MCC2119047.1"/>
    <property type="molecule type" value="Genomic_DNA"/>
</dbReference>
<sequence>MEKEYNMTINRLPAKTWNWLRMNETQLEKIEIPAAGEAKVTLPEKITIAENEGSKPWNADFAGIASGMGEDMDGLLAAAGVKAKQYEVPADVTEVQPLLLDYAYAQNSLQAGAVAVKAGKNSVITVIEDFASDREASGQAAVSTRLYLEEGAKLRLIQVQRLGSDFTFMNDIGALCEEKASLEVIQLILGGKNTYLGCKTTLQGRESSLNADTAYIVGGDGRLDMNYVAVHEGKKTQSNMQAGGVLRDHAFKLYRGTIDFKWGAKGAVGNEKEDVLLLSNDVVNQTIPLILCAEEDVEGNHGATIGKLDDELLFYLESRGMNREQIYEMMAMAKVDAVCRKIPDASTQAKVQKFLGRAVEEEEAEE</sequence>
<proteinExistence type="predicted"/>
<feature type="domain" description="SUF system FeS cluster assembly SufBD core" evidence="1">
    <location>
        <begin position="106"/>
        <end position="332"/>
    </location>
</feature>
<dbReference type="PANTHER" id="PTHR43575">
    <property type="entry name" value="PROTEIN ABCI7, CHLOROPLASTIC"/>
    <property type="match status" value="1"/>
</dbReference>
<dbReference type="RefSeq" id="WP_227732956.1">
    <property type="nucleotide sequence ID" value="NZ_JAJEPV010000010.1"/>
</dbReference>
<evidence type="ECO:0000313" key="2">
    <source>
        <dbReference type="EMBL" id="MCC2119047.1"/>
    </source>
</evidence>
<comment type="caution">
    <text evidence="2">The sequence shown here is derived from an EMBL/GenBank/DDBJ whole genome shotgun (WGS) entry which is preliminary data.</text>
</comment>
<dbReference type="GO" id="GO:0016226">
    <property type="term" value="P:iron-sulfur cluster assembly"/>
    <property type="evidence" value="ECO:0007669"/>
    <property type="project" value="InterPro"/>
</dbReference>
<dbReference type="Proteomes" id="UP001197795">
    <property type="component" value="Unassembled WGS sequence"/>
</dbReference>
<protein>
    <submittedName>
        <fullName evidence="2">SufD family Fe-S cluster assembly protein</fullName>
    </submittedName>
</protein>
<evidence type="ECO:0000259" key="1">
    <source>
        <dbReference type="Pfam" id="PF01458"/>
    </source>
</evidence>